<evidence type="ECO:0000259" key="11">
    <source>
        <dbReference type="Pfam" id="PF00117"/>
    </source>
</evidence>
<evidence type="ECO:0000256" key="3">
    <source>
        <dbReference type="ARBA" id="ARBA00005970"/>
    </source>
</evidence>
<evidence type="ECO:0000256" key="1">
    <source>
        <dbReference type="ARBA" id="ARBA00001000"/>
    </source>
</evidence>
<proteinExistence type="inferred from homology"/>
<dbReference type="PRINTS" id="PR00099">
    <property type="entry name" value="CPSGATASE"/>
</dbReference>
<dbReference type="GO" id="GO:0046820">
    <property type="term" value="F:4-amino-4-deoxychorismate synthase activity"/>
    <property type="evidence" value="ECO:0007669"/>
    <property type="project" value="UniProtKB-EC"/>
</dbReference>
<feature type="domain" description="Glutamine amidotransferase" evidence="11">
    <location>
        <begin position="47"/>
        <end position="240"/>
    </location>
</feature>
<dbReference type="InParanoid" id="A0A1Z5JSH5"/>
<dbReference type="OrthoDB" id="64220at2759"/>
<keyword evidence="15" id="KW-1185">Reference proteome</keyword>
<feature type="region of interest" description="Disordered" evidence="10">
    <location>
        <begin position="807"/>
        <end position="829"/>
    </location>
</feature>
<evidence type="ECO:0000256" key="6">
    <source>
        <dbReference type="ARBA" id="ARBA00022909"/>
    </source>
</evidence>
<organism evidence="14 15">
    <name type="scientific">Fistulifera solaris</name>
    <name type="common">Oleaginous diatom</name>
    <dbReference type="NCBI Taxonomy" id="1519565"/>
    <lineage>
        <taxon>Eukaryota</taxon>
        <taxon>Sar</taxon>
        <taxon>Stramenopiles</taxon>
        <taxon>Ochrophyta</taxon>
        <taxon>Bacillariophyta</taxon>
        <taxon>Bacillariophyceae</taxon>
        <taxon>Bacillariophycidae</taxon>
        <taxon>Naviculales</taxon>
        <taxon>Naviculaceae</taxon>
        <taxon>Fistulifera</taxon>
    </lineage>
</organism>
<name>A0A1Z5JSH5_FISSO</name>
<dbReference type="FunCoup" id="A0A1Z5JSH5">
    <property type="interactions" value="111"/>
</dbReference>
<accession>A0A1Z5JSH5</accession>
<evidence type="ECO:0000256" key="2">
    <source>
        <dbReference type="ARBA" id="ARBA00005009"/>
    </source>
</evidence>
<dbReference type="Gene3D" id="3.60.120.10">
    <property type="entry name" value="Anthranilate synthase"/>
    <property type="match status" value="1"/>
</dbReference>
<dbReference type="NCBIfam" id="TIGR00566">
    <property type="entry name" value="trpG_papA"/>
    <property type="match status" value="1"/>
</dbReference>
<dbReference type="InterPro" id="IPR015890">
    <property type="entry name" value="Chorismate_C"/>
</dbReference>
<dbReference type="Pfam" id="PF04715">
    <property type="entry name" value="Anth_synt_I_N"/>
    <property type="match status" value="1"/>
</dbReference>
<keyword evidence="5 14" id="KW-0808">Transferase</keyword>
<protein>
    <recommendedName>
        <fullName evidence="4">aminodeoxychorismate synthase</fullName>
        <ecNumber evidence="4">2.6.1.85</ecNumber>
    </recommendedName>
    <alternativeName>
        <fullName evidence="8">Para-aminobenzoate synthase</fullName>
    </alternativeName>
    <alternativeName>
        <fullName evidence="9">p-aminobenzoic acid synthase</fullName>
    </alternativeName>
</protein>
<gene>
    <name evidence="14" type="ORF">FisN_21Hh152</name>
</gene>
<keyword evidence="6" id="KW-0289">Folate biosynthesis</keyword>
<evidence type="ECO:0000256" key="7">
    <source>
        <dbReference type="ARBA" id="ARBA00022962"/>
    </source>
</evidence>
<evidence type="ECO:0000256" key="8">
    <source>
        <dbReference type="ARBA" id="ARBA00031329"/>
    </source>
</evidence>
<feature type="domain" description="Chorismate-utilising enzyme C-terminal" evidence="12">
    <location>
        <begin position="532"/>
        <end position="795"/>
    </location>
</feature>
<evidence type="ECO:0000313" key="14">
    <source>
        <dbReference type="EMBL" id="GAX16711.1"/>
    </source>
</evidence>
<dbReference type="GO" id="GO:0000162">
    <property type="term" value="P:L-tryptophan biosynthetic process"/>
    <property type="evidence" value="ECO:0007669"/>
    <property type="project" value="TreeGrafter"/>
</dbReference>
<dbReference type="InterPro" id="IPR006805">
    <property type="entry name" value="Anth_synth_I_N"/>
</dbReference>
<dbReference type="GO" id="GO:0005737">
    <property type="term" value="C:cytoplasm"/>
    <property type="evidence" value="ECO:0007669"/>
    <property type="project" value="TreeGrafter"/>
</dbReference>
<dbReference type="InterPro" id="IPR029062">
    <property type="entry name" value="Class_I_gatase-like"/>
</dbReference>
<feature type="compositionally biased region" description="Polar residues" evidence="10">
    <location>
        <begin position="820"/>
        <end position="829"/>
    </location>
</feature>
<dbReference type="PRINTS" id="PR00097">
    <property type="entry name" value="ANTSNTHASEII"/>
</dbReference>
<comment type="catalytic activity">
    <reaction evidence="1">
        <text>chorismate + L-glutamine = 4-amino-4-deoxychorismate + L-glutamate</text>
        <dbReference type="Rhea" id="RHEA:11672"/>
        <dbReference type="ChEBI" id="CHEBI:29748"/>
        <dbReference type="ChEBI" id="CHEBI:29985"/>
        <dbReference type="ChEBI" id="CHEBI:58359"/>
        <dbReference type="ChEBI" id="CHEBI:58406"/>
        <dbReference type="EC" id="2.6.1.85"/>
    </reaction>
</comment>
<sequence>MTQLQHARQTIYTQRHEIARKKSVVTAATTVQSAVATEEPLLDLNLLLIDYYDSFTYNLVHMLAKLCRKPPLVLAADCADTWDELMKQINSMNMTSIDGVILSPGPGHPCHAPPLGADIIQNNPHLPILGVCLGHQILGHVYGAKVQSAPAPIHGQVWPVRVVDKDDDVWRNISSPVSVTRYHSLCVTDLPPILTTTAVSDDDDQLVMGLRHNGYPHYGVQFHPESVGTPCGRELLRNFCQVVAQRKETSSLGNKLKDENIRHQPLTISIEHDDRTRDSVSENEVFVLQLPRVNAEPEDVMKKFFLGDEYSFWLDSSDIRADPSISILGSSKERIEYWGKEKPSHRQGLYHWRDKEVEHFRNLDILTYMEQQYAATTNSVSIASVDENGNLNLEKEREMDLSLPFRFRGGHVGYLGYEVRHDTLRFLEQQDHGQHVAGRITPDDSTNIPTAAFLVADRSFVYDHSANCWYLVGTSDSSRSHEEVIIWLKDTFDKLRSWTPADNDDELDLDLRSLKRSSTDSPFFRPHRSQITYNINFDDCIKSIHRGDSYELCLTNQLEAKVSPDLDPFQLYRRLRRRNPAPYGAFFHWGEQFSICCSSPERFLSVTRDGDDFRVETKPIKGTIARALPAITKEEREADQARARELQNSVKDRAENLMIVDLLRNDFSRVCNDVHVAKLMEIESFATVHQMVSTIRGTLQKDRNVVDILKACFPGGSMTGAPKRITMEILDELEEGRSRGPYSGSLGYLSRNGCMDMNIVIRTAVVEGSKVTVGSGGAITALSQQTDEYKELMLKARAVVNAVEEWAGGPSDDAAKSDCHSSTLEATRK</sequence>
<dbReference type="AlphaFoldDB" id="A0A1Z5JSH5"/>
<dbReference type="GO" id="GO:0046654">
    <property type="term" value="P:tetrahydrofolate biosynthetic process"/>
    <property type="evidence" value="ECO:0007669"/>
    <property type="project" value="UniProtKB-UniPathway"/>
</dbReference>
<dbReference type="Pfam" id="PF00425">
    <property type="entry name" value="Chorismate_bind"/>
    <property type="match status" value="1"/>
</dbReference>
<dbReference type="InterPro" id="IPR005801">
    <property type="entry name" value="ADC_synthase"/>
</dbReference>
<dbReference type="CDD" id="cd01743">
    <property type="entry name" value="GATase1_Anthranilate_Synthase"/>
    <property type="match status" value="1"/>
</dbReference>
<dbReference type="Proteomes" id="UP000198406">
    <property type="component" value="Unassembled WGS sequence"/>
</dbReference>
<evidence type="ECO:0000256" key="9">
    <source>
        <dbReference type="ARBA" id="ARBA00031904"/>
    </source>
</evidence>
<dbReference type="InterPro" id="IPR019999">
    <property type="entry name" value="Anth_synth_I-like"/>
</dbReference>
<dbReference type="SUPFAM" id="SSF56322">
    <property type="entry name" value="ADC synthase"/>
    <property type="match status" value="1"/>
</dbReference>
<dbReference type="UniPathway" id="UPA00077">
    <property type="reaction ID" value="UER00149"/>
</dbReference>
<dbReference type="EC" id="2.6.1.85" evidence="4"/>
<dbReference type="PROSITE" id="PS51273">
    <property type="entry name" value="GATASE_TYPE_1"/>
    <property type="match status" value="1"/>
</dbReference>
<evidence type="ECO:0000259" key="13">
    <source>
        <dbReference type="Pfam" id="PF04715"/>
    </source>
</evidence>
<dbReference type="SUPFAM" id="SSF52317">
    <property type="entry name" value="Class I glutamine amidotransferase-like"/>
    <property type="match status" value="1"/>
</dbReference>
<keyword evidence="14" id="KW-0032">Aminotransferase</keyword>
<comment type="similarity">
    <text evidence="3">In the C-terminal section; belongs to the anthranilate synthase component I family.</text>
</comment>
<dbReference type="InterPro" id="IPR017926">
    <property type="entry name" value="GATASE"/>
</dbReference>
<dbReference type="InterPro" id="IPR006221">
    <property type="entry name" value="TrpG/PapA_dom"/>
</dbReference>
<evidence type="ECO:0000256" key="10">
    <source>
        <dbReference type="SAM" id="MobiDB-lite"/>
    </source>
</evidence>
<evidence type="ECO:0000259" key="12">
    <source>
        <dbReference type="Pfam" id="PF00425"/>
    </source>
</evidence>
<keyword evidence="7" id="KW-0315">Glutamine amidotransferase</keyword>
<comment type="caution">
    <text evidence="14">The sequence shown here is derived from an EMBL/GenBank/DDBJ whole genome shotgun (WGS) entry which is preliminary data.</text>
</comment>
<dbReference type="GO" id="GO:0008153">
    <property type="term" value="P:4-aminobenzoate biosynthetic process"/>
    <property type="evidence" value="ECO:0007669"/>
    <property type="project" value="TreeGrafter"/>
</dbReference>
<evidence type="ECO:0000256" key="5">
    <source>
        <dbReference type="ARBA" id="ARBA00022679"/>
    </source>
</evidence>
<comment type="pathway">
    <text evidence="2">Cofactor biosynthesis; tetrahydrofolate biosynthesis; 4-aminobenzoate from chorismate: step 1/2.</text>
</comment>
<evidence type="ECO:0000256" key="4">
    <source>
        <dbReference type="ARBA" id="ARBA00013139"/>
    </source>
</evidence>
<dbReference type="Gene3D" id="3.40.50.880">
    <property type="match status" value="1"/>
</dbReference>
<feature type="domain" description="Anthranilate synthase component I N-terminal" evidence="13">
    <location>
        <begin position="296"/>
        <end position="471"/>
    </location>
</feature>
<dbReference type="PANTHER" id="PTHR11236:SF18">
    <property type="entry name" value="AMINODEOXYCHORISMATE SYNTHASE"/>
    <property type="match status" value="1"/>
</dbReference>
<dbReference type="EMBL" id="BDSP01000109">
    <property type="protein sequence ID" value="GAX16711.1"/>
    <property type="molecule type" value="Genomic_DNA"/>
</dbReference>
<dbReference type="PANTHER" id="PTHR11236">
    <property type="entry name" value="AMINOBENZOATE/ANTHRANILATE SYNTHASE"/>
    <property type="match status" value="1"/>
</dbReference>
<dbReference type="PRINTS" id="PR00096">
    <property type="entry name" value="GATASE"/>
</dbReference>
<reference evidence="14 15" key="1">
    <citation type="journal article" date="2015" name="Plant Cell">
        <title>Oil accumulation by the oleaginous diatom Fistulifera solaris as revealed by the genome and transcriptome.</title>
        <authorList>
            <person name="Tanaka T."/>
            <person name="Maeda Y."/>
            <person name="Veluchamy A."/>
            <person name="Tanaka M."/>
            <person name="Abida H."/>
            <person name="Marechal E."/>
            <person name="Bowler C."/>
            <person name="Muto M."/>
            <person name="Sunaga Y."/>
            <person name="Tanaka M."/>
            <person name="Yoshino T."/>
            <person name="Taniguchi T."/>
            <person name="Fukuda Y."/>
            <person name="Nemoto M."/>
            <person name="Matsumoto M."/>
            <person name="Wong P.S."/>
            <person name="Aburatani S."/>
            <person name="Fujibuchi W."/>
        </authorList>
    </citation>
    <scope>NUCLEOTIDE SEQUENCE [LARGE SCALE GENOMIC DNA]</scope>
    <source>
        <strain evidence="14 15">JPCC DA0580</strain>
    </source>
</reference>
<dbReference type="Pfam" id="PF00117">
    <property type="entry name" value="GATase"/>
    <property type="match status" value="1"/>
</dbReference>
<evidence type="ECO:0000313" key="15">
    <source>
        <dbReference type="Proteomes" id="UP000198406"/>
    </source>
</evidence>
<dbReference type="GO" id="GO:0046656">
    <property type="term" value="P:folic acid biosynthetic process"/>
    <property type="evidence" value="ECO:0007669"/>
    <property type="project" value="UniProtKB-KW"/>
</dbReference>